<protein>
    <submittedName>
        <fullName evidence="10">Sensory transduction histidine kinase</fullName>
    </submittedName>
</protein>
<organism evidence="10 11">
    <name type="scientific">Methanosarcina barkeri 3</name>
    <dbReference type="NCBI Taxonomy" id="1434107"/>
    <lineage>
        <taxon>Archaea</taxon>
        <taxon>Methanobacteriati</taxon>
        <taxon>Methanobacteriota</taxon>
        <taxon>Stenosarchaea group</taxon>
        <taxon>Methanomicrobia</taxon>
        <taxon>Methanosarcinales</taxon>
        <taxon>Methanosarcinaceae</taxon>
        <taxon>Methanosarcina</taxon>
    </lineage>
</organism>
<keyword evidence="6" id="KW-0902">Two-component regulatory system</keyword>
<feature type="domain" description="PAS" evidence="8">
    <location>
        <begin position="820"/>
        <end position="889"/>
    </location>
</feature>
<dbReference type="GeneID" id="31594437"/>
<evidence type="ECO:0000256" key="2">
    <source>
        <dbReference type="ARBA" id="ARBA00022679"/>
    </source>
</evidence>
<dbReference type="Gene3D" id="2.10.70.100">
    <property type="match status" value="2"/>
</dbReference>
<dbReference type="InterPro" id="IPR035965">
    <property type="entry name" value="PAS-like_dom_sf"/>
</dbReference>
<dbReference type="InterPro" id="IPR036890">
    <property type="entry name" value="HATPase_C_sf"/>
</dbReference>
<keyword evidence="5" id="KW-0067">ATP-binding</keyword>
<dbReference type="PROSITE" id="PS50112">
    <property type="entry name" value="PAS"/>
    <property type="match status" value="4"/>
</dbReference>
<proteinExistence type="predicted"/>
<dbReference type="AlphaFoldDB" id="A0A0E3WW97"/>
<dbReference type="HOGENOM" id="CLU_000445_114_57_2"/>
<name>A0A0E3WW97_METBA</name>
<feature type="domain" description="PAC" evidence="9">
    <location>
        <begin position="498"/>
        <end position="550"/>
    </location>
</feature>
<dbReference type="GO" id="GO:0005524">
    <property type="term" value="F:ATP binding"/>
    <property type="evidence" value="ECO:0007669"/>
    <property type="project" value="UniProtKB-KW"/>
</dbReference>
<dbReference type="GO" id="GO:0016301">
    <property type="term" value="F:kinase activity"/>
    <property type="evidence" value="ECO:0007669"/>
    <property type="project" value="UniProtKB-KW"/>
</dbReference>
<dbReference type="SMART" id="SM00086">
    <property type="entry name" value="PAC"/>
    <property type="match status" value="5"/>
</dbReference>
<dbReference type="Pfam" id="PF13426">
    <property type="entry name" value="PAS_9"/>
    <property type="match status" value="2"/>
</dbReference>
<keyword evidence="1" id="KW-0597">Phosphoprotein</keyword>
<dbReference type="InterPro" id="IPR000014">
    <property type="entry name" value="PAS"/>
</dbReference>
<dbReference type="InterPro" id="IPR001610">
    <property type="entry name" value="PAC"/>
</dbReference>
<feature type="domain" description="PAC" evidence="9">
    <location>
        <begin position="893"/>
        <end position="945"/>
    </location>
</feature>
<keyword evidence="3" id="KW-0547">Nucleotide-binding</keyword>
<dbReference type="NCBIfam" id="TIGR00229">
    <property type="entry name" value="sensory_box"/>
    <property type="match status" value="5"/>
</dbReference>
<dbReference type="Gene3D" id="3.30.450.20">
    <property type="entry name" value="PAS domain"/>
    <property type="match status" value="5"/>
</dbReference>
<evidence type="ECO:0000256" key="6">
    <source>
        <dbReference type="ARBA" id="ARBA00023012"/>
    </source>
</evidence>
<reference evidence="10" key="1">
    <citation type="submission" date="2014-07" db="EMBL/GenBank/DDBJ databases">
        <title>Methanogenic archaea and the global carbon cycle.</title>
        <authorList>
            <person name="Henriksen J.R."/>
            <person name="Luke J."/>
            <person name="Reinhart S."/>
            <person name="Benedict M.N."/>
            <person name="Youngblut N.D."/>
            <person name="Metcalf M.E."/>
            <person name="Whitaker R.J."/>
            <person name="Metcalf W.W."/>
        </authorList>
    </citation>
    <scope>NUCLEOTIDE SEQUENCE [LARGE SCALE GENOMIC DNA]</scope>
    <source>
        <strain evidence="10">3</strain>
    </source>
</reference>
<evidence type="ECO:0000313" key="10">
    <source>
        <dbReference type="EMBL" id="AKB81969.1"/>
    </source>
</evidence>
<dbReference type="PANTHER" id="PTHR43065:SF23">
    <property type="entry name" value="SENSOR HISTIDINE KINASE PDTAS"/>
    <property type="match status" value="1"/>
</dbReference>
<dbReference type="Pfam" id="PF02518">
    <property type="entry name" value="HATPase_c"/>
    <property type="match status" value="1"/>
</dbReference>
<keyword evidence="11" id="KW-1185">Reference proteome</keyword>
<dbReference type="SUPFAM" id="SSF55785">
    <property type="entry name" value="PYP-like sensor domain (PAS domain)"/>
    <property type="match status" value="5"/>
</dbReference>
<dbReference type="SMART" id="SM00387">
    <property type="entry name" value="HATPase_c"/>
    <property type="match status" value="1"/>
</dbReference>
<dbReference type="CDD" id="cd00130">
    <property type="entry name" value="PAS"/>
    <property type="match status" value="4"/>
</dbReference>
<feature type="domain" description="PAC" evidence="9">
    <location>
        <begin position="620"/>
        <end position="672"/>
    </location>
</feature>
<evidence type="ECO:0000259" key="8">
    <source>
        <dbReference type="PROSITE" id="PS50112"/>
    </source>
</evidence>
<dbReference type="KEGG" id="mbak:MSBR3_1391"/>
<evidence type="ECO:0000256" key="1">
    <source>
        <dbReference type="ARBA" id="ARBA00022553"/>
    </source>
</evidence>
<accession>A0A0E3WW97</accession>
<dbReference type="Pfam" id="PF08447">
    <property type="entry name" value="PAS_3"/>
    <property type="match status" value="2"/>
</dbReference>
<dbReference type="InterPro" id="IPR013655">
    <property type="entry name" value="PAS_fold_3"/>
</dbReference>
<dbReference type="Gene3D" id="3.30.565.10">
    <property type="entry name" value="Histidine kinase-like ATPase, C-terminal domain"/>
    <property type="match status" value="1"/>
</dbReference>
<keyword evidence="4 10" id="KW-0418">Kinase</keyword>
<evidence type="ECO:0000259" key="7">
    <source>
        <dbReference type="PROSITE" id="PS50109"/>
    </source>
</evidence>
<evidence type="ECO:0000256" key="5">
    <source>
        <dbReference type="ARBA" id="ARBA00022840"/>
    </source>
</evidence>
<feature type="domain" description="PAS" evidence="8">
    <location>
        <begin position="723"/>
        <end position="769"/>
    </location>
</feature>
<dbReference type="Pfam" id="PF00989">
    <property type="entry name" value="PAS"/>
    <property type="match status" value="1"/>
</dbReference>
<dbReference type="Proteomes" id="UP000033066">
    <property type="component" value="Chromosome"/>
</dbReference>
<feature type="domain" description="PAS" evidence="8">
    <location>
        <begin position="547"/>
        <end position="616"/>
    </location>
</feature>
<gene>
    <name evidence="10" type="ORF">MSBR3_1391</name>
</gene>
<dbReference type="STRING" id="1434107.MSBR3_1391"/>
<evidence type="ECO:0000256" key="4">
    <source>
        <dbReference type="ARBA" id="ARBA00022777"/>
    </source>
</evidence>
<evidence type="ECO:0000259" key="9">
    <source>
        <dbReference type="PROSITE" id="PS50113"/>
    </source>
</evidence>
<feature type="domain" description="Histidine kinase" evidence="7">
    <location>
        <begin position="953"/>
        <end position="1171"/>
    </location>
</feature>
<dbReference type="InterPro" id="IPR000700">
    <property type="entry name" value="PAS-assoc_C"/>
</dbReference>
<dbReference type="PATRIC" id="fig|1434107.4.peg.1815"/>
<dbReference type="InterPro" id="IPR018771">
    <property type="entry name" value="PocR_dom"/>
</dbReference>
<feature type="domain" description="PAC" evidence="9">
    <location>
        <begin position="771"/>
        <end position="823"/>
    </location>
</feature>
<sequence>MEKFRTISNNPGPVICVGKDGTVLYSNEVSELLNELGVTVGEKLPLSIVDIVQKVITQNHSEKTEIKVGKKVYLVVFHPLPEQECANIFGLDITDHKGLEEKTQGSEAMEVANLELADILDVPAVQSLMYDLHELTHITIALVDLKGNIPVSVGWQDICTKFHRVHPETCKHCVESDTRLSLGVLPGDFKLYKCKNNMWDVVTPLIVDGQHIGNIFSGQFFFEDEPLDYELFRSQARKYGFNENEYIAMLEKVPRLSREAVNKSMSFFVKLANMISQLSHSNFKLTRSLRECDILVYKLEKSREDLDHAQTAGNIGSWRLDIRTKELTLSDENHRIFGIPKGTHLTYETILSKTHPDDREYVNSKWKAGLKGEQYDIEYRIVVDGRIKWVRKKAYFEFDKNGKVIGSFGITQDITERKKAEERLKLASKYNRSLIEASIDPFITIGPNGKITDVNNSTEIVTGYSREELIGTDCSDYFTEPEKAKKGYQLVFQEGFVRDYSLDIKHKDGHITPILYNASVYKDEAGEIIGMFAAARDTSELKKAEGKIQILANAVESSDDAIITESLDGVITSWNRGAEKIYGYSVEEALGRNISALEPENLRGETKQLIEKIKRGERIRNYETLRLKKDGTIVDISVTLSPVFDTSGKLVAISTIARDITERKKAEEALRRAHDSLEIKVKERTSELEKAYESLMEEKRRLSEAQKIAHIGNWEYDLVNDELYCSDEMYNIFGHKPQEGMSYKKLLGYVHPEDRSYVDNAVKKALNEKSFSIDHRIISAGGEDRIVHAEGEVSYDENKSPIRIRGIVQDITERKRAEEKIRILANVVESSNDAIITESLEGTITSWNKGAEQIYGYSAEEVLGKNVSIAEPDNLKGEIKNLIEKIKQGEEIQHYKTVRLKKDGTTMNISITYSPVFDASGKLIAISSMGRDITEQVSAERLLAKAEEARKKEIHHRIKNNLQVISSLLDLQAEKFRSRGCAEDSEVLNAFLESQDRVMSIALIHEELHEGRGNDTLNFSSYIKRLVENLFQTYKVGNINTNLNIELEENIFFDMDIAVPLGIIINELVSNSLKYAFPGENDGKIQIKLHREDSAECAGKDQGSTKESYNSTDFVLIISDNGIGIPEDFNLEDSNSLGLQLVETLVDQLGGEIELKRNSGTEFCIRFTVSVQNEKIE</sequence>
<keyword evidence="2" id="KW-0808">Transferase</keyword>
<dbReference type="PROSITE" id="PS50113">
    <property type="entry name" value="PAC"/>
    <property type="match status" value="5"/>
</dbReference>
<dbReference type="InterPro" id="IPR011495">
    <property type="entry name" value="Sig_transdc_His_kin_sub2_dim/P"/>
</dbReference>
<dbReference type="SUPFAM" id="SSF55874">
    <property type="entry name" value="ATPase domain of HSP90 chaperone/DNA topoisomerase II/histidine kinase"/>
    <property type="match status" value="1"/>
</dbReference>
<dbReference type="InterPro" id="IPR003594">
    <property type="entry name" value="HATPase_dom"/>
</dbReference>
<dbReference type="PANTHER" id="PTHR43065">
    <property type="entry name" value="SENSOR HISTIDINE KINASE"/>
    <property type="match status" value="1"/>
</dbReference>
<dbReference type="Pfam" id="PF07568">
    <property type="entry name" value="HisKA_2"/>
    <property type="match status" value="1"/>
</dbReference>
<dbReference type="Pfam" id="PF10114">
    <property type="entry name" value="PocR"/>
    <property type="match status" value="1"/>
</dbReference>
<dbReference type="SMART" id="SM00091">
    <property type="entry name" value="PAS"/>
    <property type="match status" value="5"/>
</dbReference>
<dbReference type="RefSeq" id="WP_048107381.1">
    <property type="nucleotide sequence ID" value="NZ_CP009517.1"/>
</dbReference>
<dbReference type="EMBL" id="CP009517">
    <property type="protein sequence ID" value="AKB81969.1"/>
    <property type="molecule type" value="Genomic_DNA"/>
</dbReference>
<feature type="domain" description="PAS" evidence="8">
    <location>
        <begin position="427"/>
        <end position="482"/>
    </location>
</feature>
<dbReference type="GO" id="GO:0006355">
    <property type="term" value="P:regulation of DNA-templated transcription"/>
    <property type="evidence" value="ECO:0007669"/>
    <property type="project" value="InterPro"/>
</dbReference>
<dbReference type="PROSITE" id="PS50109">
    <property type="entry name" value="HIS_KIN"/>
    <property type="match status" value="1"/>
</dbReference>
<evidence type="ECO:0000313" key="11">
    <source>
        <dbReference type="Proteomes" id="UP000033066"/>
    </source>
</evidence>
<dbReference type="InterPro" id="IPR005467">
    <property type="entry name" value="His_kinase_dom"/>
</dbReference>
<dbReference type="InterPro" id="IPR013767">
    <property type="entry name" value="PAS_fold"/>
</dbReference>
<feature type="domain" description="PAC" evidence="9">
    <location>
        <begin position="373"/>
        <end position="426"/>
    </location>
</feature>
<dbReference type="GO" id="GO:0000160">
    <property type="term" value="P:phosphorelay signal transduction system"/>
    <property type="evidence" value="ECO:0007669"/>
    <property type="project" value="UniProtKB-KW"/>
</dbReference>
<evidence type="ECO:0000256" key="3">
    <source>
        <dbReference type="ARBA" id="ARBA00022741"/>
    </source>
</evidence>